<comment type="caution">
    <text evidence="8">The sequence shown here is derived from an EMBL/GenBank/DDBJ whole genome shotgun (WGS) entry which is preliminary data.</text>
</comment>
<dbReference type="GO" id="GO:0004519">
    <property type="term" value="F:endonuclease activity"/>
    <property type="evidence" value="ECO:0007669"/>
    <property type="project" value="UniProtKB-KW"/>
</dbReference>
<evidence type="ECO:0000256" key="6">
    <source>
        <dbReference type="ARBA" id="ARBA00022801"/>
    </source>
</evidence>
<evidence type="ECO:0000256" key="4">
    <source>
        <dbReference type="ARBA" id="ARBA00022723"/>
    </source>
</evidence>
<evidence type="ECO:0008006" key="9">
    <source>
        <dbReference type="Google" id="ProtNLM"/>
    </source>
</evidence>
<evidence type="ECO:0000256" key="5">
    <source>
        <dbReference type="ARBA" id="ARBA00022759"/>
    </source>
</evidence>
<dbReference type="AlphaFoldDB" id="X1UHB7"/>
<evidence type="ECO:0000256" key="2">
    <source>
        <dbReference type="ARBA" id="ARBA00010875"/>
    </source>
</evidence>
<comment type="cofactor">
    <cofactor evidence="1">
        <name>Zn(2+)</name>
        <dbReference type="ChEBI" id="CHEBI:29105"/>
    </cofactor>
</comment>
<dbReference type="InterPro" id="IPR002036">
    <property type="entry name" value="YbeY"/>
</dbReference>
<dbReference type="GO" id="GO:0006364">
    <property type="term" value="P:rRNA processing"/>
    <property type="evidence" value="ECO:0007669"/>
    <property type="project" value="InterPro"/>
</dbReference>
<keyword evidence="4" id="KW-0479">Metal-binding</keyword>
<dbReference type="GO" id="GO:0004222">
    <property type="term" value="F:metalloendopeptidase activity"/>
    <property type="evidence" value="ECO:0007669"/>
    <property type="project" value="InterPro"/>
</dbReference>
<dbReference type="Gene3D" id="3.40.390.30">
    <property type="entry name" value="Metalloproteases ('zincins'), catalytic domain"/>
    <property type="match status" value="1"/>
</dbReference>
<keyword evidence="6" id="KW-0378">Hydrolase</keyword>
<keyword evidence="3" id="KW-0540">Nuclease</keyword>
<evidence type="ECO:0000313" key="8">
    <source>
        <dbReference type="EMBL" id="GAI91749.1"/>
    </source>
</evidence>
<protein>
    <recommendedName>
        <fullName evidence="9">rRNA maturation RNase YbeY</fullName>
    </recommendedName>
</protein>
<accession>X1UHB7</accession>
<reference evidence="8" key="1">
    <citation type="journal article" date="2014" name="Front. Microbiol.">
        <title>High frequency of phylogenetically diverse reductive dehalogenase-homologous genes in deep subseafloor sedimentary metagenomes.</title>
        <authorList>
            <person name="Kawai M."/>
            <person name="Futagami T."/>
            <person name="Toyoda A."/>
            <person name="Takaki Y."/>
            <person name="Nishi S."/>
            <person name="Hori S."/>
            <person name="Arai W."/>
            <person name="Tsubouchi T."/>
            <person name="Morono Y."/>
            <person name="Uchiyama I."/>
            <person name="Ito T."/>
            <person name="Fujiyama A."/>
            <person name="Inagaki F."/>
            <person name="Takami H."/>
        </authorList>
    </citation>
    <scope>NUCLEOTIDE SEQUENCE</scope>
    <source>
        <strain evidence="8">Expedition CK06-06</strain>
    </source>
</reference>
<keyword evidence="7" id="KW-0862">Zinc</keyword>
<evidence type="ECO:0000256" key="7">
    <source>
        <dbReference type="ARBA" id="ARBA00022833"/>
    </source>
</evidence>
<organism evidence="8">
    <name type="scientific">marine sediment metagenome</name>
    <dbReference type="NCBI Taxonomy" id="412755"/>
    <lineage>
        <taxon>unclassified sequences</taxon>
        <taxon>metagenomes</taxon>
        <taxon>ecological metagenomes</taxon>
    </lineage>
</organism>
<feature type="non-terminal residue" evidence="8">
    <location>
        <position position="90"/>
    </location>
</feature>
<dbReference type="EMBL" id="BARW01021766">
    <property type="protein sequence ID" value="GAI91749.1"/>
    <property type="molecule type" value="Genomic_DNA"/>
</dbReference>
<sequence>MTCCELYVKIDEPFQGCIAEEWLRRVVEKTLVLEEVNSPVELGLVITDDETIRQLNRSYRGRDETTDVLSFALRENRQDAAETPFISPPD</sequence>
<evidence type="ECO:0000256" key="1">
    <source>
        <dbReference type="ARBA" id="ARBA00001947"/>
    </source>
</evidence>
<comment type="similarity">
    <text evidence="2">Belongs to the endoribonuclease YbeY family.</text>
</comment>
<dbReference type="NCBIfam" id="TIGR00043">
    <property type="entry name" value="rRNA maturation RNase YbeY"/>
    <property type="match status" value="1"/>
</dbReference>
<dbReference type="SUPFAM" id="SSF55486">
    <property type="entry name" value="Metalloproteases ('zincins'), catalytic domain"/>
    <property type="match status" value="1"/>
</dbReference>
<evidence type="ECO:0000256" key="3">
    <source>
        <dbReference type="ARBA" id="ARBA00022722"/>
    </source>
</evidence>
<name>X1UHB7_9ZZZZ</name>
<proteinExistence type="inferred from homology"/>
<keyword evidence="5" id="KW-0255">Endonuclease</keyword>
<dbReference type="GO" id="GO:0046872">
    <property type="term" value="F:metal ion binding"/>
    <property type="evidence" value="ECO:0007669"/>
    <property type="project" value="UniProtKB-KW"/>
</dbReference>
<dbReference type="InterPro" id="IPR023091">
    <property type="entry name" value="MetalPrtase_cat_dom_sf_prd"/>
</dbReference>
<gene>
    <name evidence="8" type="ORF">S12H4_36507</name>
</gene>
<dbReference type="Pfam" id="PF02130">
    <property type="entry name" value="YbeY"/>
    <property type="match status" value="1"/>
</dbReference>